<keyword evidence="2" id="KW-1185">Reference proteome</keyword>
<sequence>MPDIRIGISGWRYPPWRGGTFYPRGLPQRDELAYAARAVRTIEINGSFYSLQTPASYAAWRDATPDDFVFAVKGPRYITHLKRLRNIRVPLANFFASGVLRLGEKFGPLLWQLPPNLPFDPARLAAFFDLLPRSTDAAAALARHHDHHLRHRAWLRTDASRPLRHALEVRHPSFAHPEFVALLRAHHIALVVADTAGKWPFLEDVTSDFVYVRLHGDEELYASGYTDAALTRWAAKIKAWTHSRTPAHARLAGARPRAAAPADVFVYFDNDVKVRAPFDAMTLAHKLHLGPAPGTPPDPATIAEVPRPIRADARWRFTTTAANAITKSPVRRAARARAN</sequence>
<dbReference type="InterPro" id="IPR036520">
    <property type="entry name" value="UPF0759_sf"/>
</dbReference>
<accession>A0A8F9XMD7</accession>
<dbReference type="KEGG" id="ole:K0B96_05870"/>
<dbReference type="PANTHER" id="PTHR30348">
    <property type="entry name" value="UNCHARACTERIZED PROTEIN YECE"/>
    <property type="match status" value="1"/>
</dbReference>
<dbReference type="PANTHER" id="PTHR30348:SF4">
    <property type="entry name" value="DUF72 DOMAIN-CONTAINING PROTEIN"/>
    <property type="match status" value="1"/>
</dbReference>
<dbReference type="Proteomes" id="UP000825051">
    <property type="component" value="Chromosome"/>
</dbReference>
<dbReference type="EMBL" id="CP080507">
    <property type="protein sequence ID" value="QYM80141.1"/>
    <property type="molecule type" value="Genomic_DNA"/>
</dbReference>
<name>A0A8F9XMD7_9BACT</name>
<proteinExistence type="predicted"/>
<dbReference type="Pfam" id="PF01904">
    <property type="entry name" value="DUF72"/>
    <property type="match status" value="1"/>
</dbReference>
<gene>
    <name evidence="1" type="ORF">K0B96_05870</name>
</gene>
<dbReference type="Gene3D" id="3.20.20.410">
    <property type="entry name" value="Protein of unknown function UPF0759"/>
    <property type="match status" value="1"/>
</dbReference>
<dbReference type="InterPro" id="IPR002763">
    <property type="entry name" value="DUF72"/>
</dbReference>
<reference evidence="1" key="1">
    <citation type="submission" date="2021-08" db="EMBL/GenBank/DDBJ databases">
        <title>Genome of a novel bacterium of the phylum Verrucomicrobia, Oleiharenicola sp. KSB-15.</title>
        <authorList>
            <person name="Chung J.-H."/>
            <person name="Ahn J.-H."/>
            <person name="Yoon Y."/>
            <person name="Kim D.-Y."/>
            <person name="An S.-H."/>
            <person name="Park I."/>
            <person name="Yeon J."/>
        </authorList>
    </citation>
    <scope>NUCLEOTIDE SEQUENCE</scope>
    <source>
        <strain evidence="1">KSB-15</strain>
    </source>
</reference>
<dbReference type="RefSeq" id="WP_220164891.1">
    <property type="nucleotide sequence ID" value="NZ_CP080507.1"/>
</dbReference>
<dbReference type="AlphaFoldDB" id="A0A8F9XMD7"/>
<evidence type="ECO:0000313" key="1">
    <source>
        <dbReference type="EMBL" id="QYM80141.1"/>
    </source>
</evidence>
<dbReference type="SUPFAM" id="SSF117396">
    <property type="entry name" value="TM1631-like"/>
    <property type="match status" value="1"/>
</dbReference>
<evidence type="ECO:0000313" key="2">
    <source>
        <dbReference type="Proteomes" id="UP000825051"/>
    </source>
</evidence>
<organism evidence="1 2">
    <name type="scientific">Horticoccus luteus</name>
    <dbReference type="NCBI Taxonomy" id="2862869"/>
    <lineage>
        <taxon>Bacteria</taxon>
        <taxon>Pseudomonadati</taxon>
        <taxon>Verrucomicrobiota</taxon>
        <taxon>Opitutia</taxon>
        <taxon>Opitutales</taxon>
        <taxon>Opitutaceae</taxon>
        <taxon>Horticoccus</taxon>
    </lineage>
</organism>
<protein>
    <submittedName>
        <fullName evidence="1">DUF72 domain-containing protein</fullName>
    </submittedName>
</protein>